<dbReference type="Proteomes" id="UP001163624">
    <property type="component" value="Chromosome"/>
</dbReference>
<organism evidence="1 2">
    <name type="scientific">Pseudomonas triclosanedens</name>
    <dbReference type="NCBI Taxonomy" id="2961893"/>
    <lineage>
        <taxon>Bacteria</taxon>
        <taxon>Pseudomonadati</taxon>
        <taxon>Pseudomonadota</taxon>
        <taxon>Gammaproteobacteria</taxon>
        <taxon>Pseudomonadales</taxon>
        <taxon>Pseudomonadaceae</taxon>
        <taxon>Pseudomonas</taxon>
    </lineage>
</organism>
<evidence type="ECO:0000313" key="1">
    <source>
        <dbReference type="EMBL" id="WAI49438.1"/>
    </source>
</evidence>
<proteinExistence type="predicted"/>
<reference evidence="1" key="1">
    <citation type="submission" date="2022-11" db="EMBL/GenBank/DDBJ databases">
        <title>Pseudomonas triclosanedens sp. nov., a triclosan degrader isolated from activated sludge.</title>
        <authorList>
            <person name="Yin Y."/>
            <person name="Lu Z."/>
        </authorList>
    </citation>
    <scope>NUCLEOTIDE SEQUENCE</scope>
    <source>
        <strain evidence="1">ZM23</strain>
    </source>
</reference>
<dbReference type="EMBL" id="CP113432">
    <property type="protein sequence ID" value="WAI49438.1"/>
    <property type="molecule type" value="Genomic_DNA"/>
</dbReference>
<keyword evidence="2" id="KW-1185">Reference proteome</keyword>
<dbReference type="PANTHER" id="PTHR35175">
    <property type="entry name" value="DUF1289 DOMAIN-CONTAINING PROTEIN"/>
    <property type="match status" value="1"/>
</dbReference>
<protein>
    <submittedName>
        <fullName evidence="1">DUF1289 domain-containing protein</fullName>
    </submittedName>
</protein>
<sequence length="68" mass="7376">MSSSPASDPQASVASPCCRRCCLDEGDVCLGCGRSLGEILEWNEADGERRRRIIADAAQRRNKRSPAP</sequence>
<dbReference type="PANTHER" id="PTHR35175:SF2">
    <property type="entry name" value="DUF1289 DOMAIN-CONTAINING PROTEIN"/>
    <property type="match status" value="1"/>
</dbReference>
<evidence type="ECO:0000313" key="2">
    <source>
        <dbReference type="Proteomes" id="UP001163624"/>
    </source>
</evidence>
<name>A0ABY6ZXA7_9PSED</name>
<dbReference type="Pfam" id="PF06945">
    <property type="entry name" value="DUF1289"/>
    <property type="match status" value="1"/>
</dbReference>
<accession>A0ABY6ZXA7</accession>
<dbReference type="InterPro" id="IPR010710">
    <property type="entry name" value="DUF1289"/>
</dbReference>
<dbReference type="RefSeq" id="WP_254475435.1">
    <property type="nucleotide sequence ID" value="NZ_CP113432.1"/>
</dbReference>
<gene>
    <name evidence="1" type="ORF">OU419_27505</name>
</gene>